<accession>A0ABT3N5C3</accession>
<organism evidence="1 2">
    <name type="scientific">Desulfobotulus pelophilus</name>
    <dbReference type="NCBI Taxonomy" id="2823377"/>
    <lineage>
        <taxon>Bacteria</taxon>
        <taxon>Pseudomonadati</taxon>
        <taxon>Thermodesulfobacteriota</taxon>
        <taxon>Desulfobacteria</taxon>
        <taxon>Desulfobacterales</taxon>
        <taxon>Desulfobacteraceae</taxon>
        <taxon>Desulfobotulus</taxon>
    </lineage>
</organism>
<keyword evidence="2" id="KW-1185">Reference proteome</keyword>
<evidence type="ECO:0000313" key="2">
    <source>
        <dbReference type="Proteomes" id="UP001209681"/>
    </source>
</evidence>
<evidence type="ECO:0008006" key="3">
    <source>
        <dbReference type="Google" id="ProtNLM"/>
    </source>
</evidence>
<gene>
    <name evidence="1" type="ORF">OOT00_01525</name>
</gene>
<name>A0ABT3N5C3_9BACT</name>
<dbReference type="Proteomes" id="UP001209681">
    <property type="component" value="Unassembled WGS sequence"/>
</dbReference>
<proteinExistence type="predicted"/>
<protein>
    <recommendedName>
        <fullName evidence="3">Cytochrome c</fullName>
    </recommendedName>
</protein>
<sequence>MKTKLFPALLLIWLVIVFSAACSGIRLQKYPPEACSLLPGNQTMDVIENTCFLCHRGDFATRQDVCERKEMIQDAVLSKRMPKLKSLSEEDLQILLQWE</sequence>
<comment type="caution">
    <text evidence="1">The sequence shown here is derived from an EMBL/GenBank/DDBJ whole genome shotgun (WGS) entry which is preliminary data.</text>
</comment>
<dbReference type="PROSITE" id="PS51257">
    <property type="entry name" value="PROKAR_LIPOPROTEIN"/>
    <property type="match status" value="1"/>
</dbReference>
<dbReference type="EMBL" id="JAPFPW010000001">
    <property type="protein sequence ID" value="MCW7752662.1"/>
    <property type="molecule type" value="Genomic_DNA"/>
</dbReference>
<reference evidence="1 2" key="1">
    <citation type="submission" date="2022-11" db="EMBL/GenBank/DDBJ databases">
        <title>Desulfobotulus tamanensis H1 sp. nov. - anaerobic, alkaliphilic, sulphate reducing bacterium isolated from terrestrial mud volcano.</title>
        <authorList>
            <person name="Frolova A."/>
            <person name="Merkel A.Y."/>
            <person name="Slobodkin A.I."/>
        </authorList>
    </citation>
    <scope>NUCLEOTIDE SEQUENCE [LARGE SCALE GENOMIC DNA]</scope>
    <source>
        <strain evidence="1 2">H1</strain>
    </source>
</reference>
<dbReference type="RefSeq" id="WP_265423525.1">
    <property type="nucleotide sequence ID" value="NZ_JAPFPW010000001.1"/>
</dbReference>
<evidence type="ECO:0000313" key="1">
    <source>
        <dbReference type="EMBL" id="MCW7752662.1"/>
    </source>
</evidence>